<protein>
    <submittedName>
        <fullName evidence="1">Uncharacterized protein</fullName>
    </submittedName>
</protein>
<name>A0A8B9KY69_ASTMX</name>
<organism evidence="1 2">
    <name type="scientific">Astyanax mexicanus</name>
    <name type="common">Blind cave fish</name>
    <name type="synonym">Astyanax fasciatus mexicanus</name>
    <dbReference type="NCBI Taxonomy" id="7994"/>
    <lineage>
        <taxon>Eukaryota</taxon>
        <taxon>Metazoa</taxon>
        <taxon>Chordata</taxon>
        <taxon>Craniata</taxon>
        <taxon>Vertebrata</taxon>
        <taxon>Euteleostomi</taxon>
        <taxon>Actinopterygii</taxon>
        <taxon>Neopterygii</taxon>
        <taxon>Teleostei</taxon>
        <taxon>Ostariophysi</taxon>
        <taxon>Characiformes</taxon>
        <taxon>Characoidei</taxon>
        <taxon>Acestrorhamphidae</taxon>
        <taxon>Acestrorhamphinae</taxon>
        <taxon>Astyanax</taxon>
    </lineage>
</organism>
<dbReference type="Proteomes" id="UP000694621">
    <property type="component" value="Unplaced"/>
</dbReference>
<sequence>VWSHCSVSVFIKRLIAINLKPANKRPAELFEILTKQSTKKCEILSWAISQRQPQGSLSLNPHPTYCINSWRQNFSQIPNKNIVI</sequence>
<evidence type="ECO:0000313" key="1">
    <source>
        <dbReference type="Ensembl" id="ENSAMXP00005041931.1"/>
    </source>
</evidence>
<dbReference type="AlphaFoldDB" id="A0A8B9KY69"/>
<dbReference type="Ensembl" id="ENSAMXT00005045626.1">
    <property type="protein sequence ID" value="ENSAMXP00005041931.1"/>
    <property type="gene ID" value="ENSAMXG00005019589.1"/>
</dbReference>
<reference evidence="1" key="1">
    <citation type="submission" date="2025-08" db="UniProtKB">
        <authorList>
            <consortium name="Ensembl"/>
        </authorList>
    </citation>
    <scope>IDENTIFICATION</scope>
</reference>
<evidence type="ECO:0000313" key="2">
    <source>
        <dbReference type="Proteomes" id="UP000694621"/>
    </source>
</evidence>
<proteinExistence type="predicted"/>
<accession>A0A8B9KY69</accession>